<dbReference type="RefSeq" id="WP_249697719.1">
    <property type="nucleotide sequence ID" value="NZ_JAMFLX010000003.1"/>
</dbReference>
<name>A0ABT0PBX7_9GAMM</name>
<feature type="signal peptide" evidence="1">
    <location>
        <begin position="1"/>
        <end position="25"/>
    </location>
</feature>
<dbReference type="Pfam" id="PF05494">
    <property type="entry name" value="MlaC"/>
    <property type="match status" value="1"/>
</dbReference>
<dbReference type="InterPro" id="IPR042245">
    <property type="entry name" value="Tgt2/MlaC_sf"/>
</dbReference>
<keyword evidence="1" id="KW-0732">Signal</keyword>
<feature type="chain" id="PRO_5046270054" evidence="1">
    <location>
        <begin position="26"/>
        <end position="229"/>
    </location>
</feature>
<keyword evidence="3" id="KW-1185">Reference proteome</keyword>
<protein>
    <submittedName>
        <fullName evidence="2">ABC transporter substrate-binding protein</fullName>
    </submittedName>
</protein>
<dbReference type="EMBL" id="JAMFLX010000003">
    <property type="protein sequence ID" value="MCL6268884.1"/>
    <property type="molecule type" value="Genomic_DNA"/>
</dbReference>
<organism evidence="2 3">
    <name type="scientific">Parendozoicomonas callyspongiae</name>
    <dbReference type="NCBI Taxonomy" id="2942213"/>
    <lineage>
        <taxon>Bacteria</taxon>
        <taxon>Pseudomonadati</taxon>
        <taxon>Pseudomonadota</taxon>
        <taxon>Gammaproteobacteria</taxon>
        <taxon>Oceanospirillales</taxon>
        <taxon>Endozoicomonadaceae</taxon>
        <taxon>Parendozoicomonas</taxon>
    </lineage>
</organism>
<accession>A0ABT0PBX7</accession>
<gene>
    <name evidence="2" type="ORF">M3P05_02825</name>
</gene>
<dbReference type="Proteomes" id="UP001203338">
    <property type="component" value="Unassembled WGS sequence"/>
</dbReference>
<evidence type="ECO:0000256" key="1">
    <source>
        <dbReference type="SAM" id="SignalP"/>
    </source>
</evidence>
<evidence type="ECO:0000313" key="2">
    <source>
        <dbReference type="EMBL" id="MCL6268884.1"/>
    </source>
</evidence>
<comment type="caution">
    <text evidence="2">The sequence shown here is derived from an EMBL/GenBank/DDBJ whole genome shotgun (WGS) entry which is preliminary data.</text>
</comment>
<dbReference type="PANTHER" id="PTHR36573:SF1">
    <property type="entry name" value="INTERMEMBRANE PHOSPHOLIPID TRANSPORT SYSTEM BINDING PROTEIN MLAC"/>
    <property type="match status" value="1"/>
</dbReference>
<dbReference type="InterPro" id="IPR008869">
    <property type="entry name" value="MlaC/ttg2D"/>
</dbReference>
<reference evidence="2 3" key="1">
    <citation type="submission" date="2022-05" db="EMBL/GenBank/DDBJ databases">
        <authorList>
            <person name="Park J.-S."/>
        </authorList>
    </citation>
    <scope>NUCLEOTIDE SEQUENCE [LARGE SCALE GENOMIC DNA]</scope>
    <source>
        <strain evidence="2 3">2012CJ34-2</strain>
    </source>
</reference>
<dbReference type="Gene3D" id="3.10.450.710">
    <property type="entry name" value="Tgt2/MlaC"/>
    <property type="match status" value="1"/>
</dbReference>
<proteinExistence type="predicted"/>
<evidence type="ECO:0000313" key="3">
    <source>
        <dbReference type="Proteomes" id="UP001203338"/>
    </source>
</evidence>
<dbReference type="PANTHER" id="PTHR36573">
    <property type="entry name" value="INTERMEMBRANE PHOSPHOLIPID TRANSPORT SYSTEM BINDING PROTEIN MLAC"/>
    <property type="match status" value="1"/>
</dbReference>
<sequence>MNVSLRNFFAGLMVCFWALTTTAQAADGPDKIVGDATGKVIQLLKTERAVYEKNPGKFYDDVEQIIDPVIAFDEMGRGVMGKYAHRATDAEIARFTKVFRDSLVTFYSKAVLTFDTSQLTLGKVDSVSADTLKAYEAGKSRSIPVGLKIRSKDTEYAMSYSVMKKDGQWKVRNIVVEGINIGIQFRNQFQDAMNKYRSVATVIDKWPSLMQQETDQQQKELKEKEKAKS</sequence>
<dbReference type="PIRSF" id="PIRSF004649">
    <property type="entry name" value="MlaC"/>
    <property type="match status" value="1"/>
</dbReference>